<evidence type="ECO:0000256" key="2">
    <source>
        <dbReference type="SAM" id="MobiDB-lite"/>
    </source>
</evidence>
<reference evidence="4" key="1">
    <citation type="journal article" date="2023" name="Insect Mol. Biol.">
        <title>Genome sequencing provides insights into the evolution of gene families encoding plant cell wall-degrading enzymes in longhorned beetles.</title>
        <authorList>
            <person name="Shin N.R."/>
            <person name="Okamura Y."/>
            <person name="Kirsch R."/>
            <person name="Pauchet Y."/>
        </authorList>
    </citation>
    <scope>NUCLEOTIDE SEQUENCE</scope>
    <source>
        <strain evidence="4">RBIC_L_NR</strain>
    </source>
</reference>
<feature type="region of interest" description="Disordered" evidence="2">
    <location>
        <begin position="1"/>
        <end position="23"/>
    </location>
</feature>
<comment type="subcellular location">
    <subcellularLocation>
        <location evidence="1">Nucleus</location>
    </subcellularLocation>
</comment>
<evidence type="ECO:0000259" key="3">
    <source>
        <dbReference type="Pfam" id="PF05225"/>
    </source>
</evidence>
<dbReference type="SUPFAM" id="SSF46689">
    <property type="entry name" value="Homeodomain-like"/>
    <property type="match status" value="1"/>
</dbReference>
<feature type="domain" description="HTH psq-type" evidence="3">
    <location>
        <begin position="26"/>
        <end position="58"/>
    </location>
</feature>
<keyword evidence="5" id="KW-1185">Reference proteome</keyword>
<comment type="caution">
    <text evidence="4">The sequence shown here is derived from an EMBL/GenBank/DDBJ whole genome shotgun (WGS) entry which is preliminary data.</text>
</comment>
<dbReference type="Gene3D" id="1.10.10.60">
    <property type="entry name" value="Homeodomain-like"/>
    <property type="match status" value="1"/>
</dbReference>
<dbReference type="GO" id="GO:0003677">
    <property type="term" value="F:DNA binding"/>
    <property type="evidence" value="ECO:0007669"/>
    <property type="project" value="InterPro"/>
</dbReference>
<dbReference type="GO" id="GO:0005634">
    <property type="term" value="C:nucleus"/>
    <property type="evidence" value="ECO:0007669"/>
    <property type="project" value="UniProtKB-SubCell"/>
</dbReference>
<dbReference type="AlphaFoldDB" id="A0AAV8WVM4"/>
<name>A0AAV8WVM4_9CUCU</name>
<organism evidence="4 5">
    <name type="scientific">Rhamnusium bicolor</name>
    <dbReference type="NCBI Taxonomy" id="1586634"/>
    <lineage>
        <taxon>Eukaryota</taxon>
        <taxon>Metazoa</taxon>
        <taxon>Ecdysozoa</taxon>
        <taxon>Arthropoda</taxon>
        <taxon>Hexapoda</taxon>
        <taxon>Insecta</taxon>
        <taxon>Pterygota</taxon>
        <taxon>Neoptera</taxon>
        <taxon>Endopterygota</taxon>
        <taxon>Coleoptera</taxon>
        <taxon>Polyphaga</taxon>
        <taxon>Cucujiformia</taxon>
        <taxon>Chrysomeloidea</taxon>
        <taxon>Cerambycidae</taxon>
        <taxon>Lepturinae</taxon>
        <taxon>Rhagiini</taxon>
        <taxon>Rhamnusium</taxon>
    </lineage>
</organism>
<accession>A0AAV8WVM4</accession>
<dbReference type="InterPro" id="IPR009057">
    <property type="entry name" value="Homeodomain-like_sf"/>
</dbReference>
<evidence type="ECO:0000256" key="1">
    <source>
        <dbReference type="ARBA" id="ARBA00004123"/>
    </source>
</evidence>
<proteinExistence type="predicted"/>
<sequence length="82" mass="9337">MLIDSRSMPRSKEKKKRPGPSKVNVERAVQEVLNTNLSIRAAARQFGIAKSALIRLVKNFKSSGQNQFVYNPNYQVKKVFND</sequence>
<dbReference type="EMBL" id="JANEYF010004722">
    <property type="protein sequence ID" value="KAJ8930222.1"/>
    <property type="molecule type" value="Genomic_DNA"/>
</dbReference>
<dbReference type="Pfam" id="PF05225">
    <property type="entry name" value="HTH_psq"/>
    <property type="match status" value="1"/>
</dbReference>
<evidence type="ECO:0000313" key="4">
    <source>
        <dbReference type="EMBL" id="KAJ8930222.1"/>
    </source>
</evidence>
<gene>
    <name evidence="4" type="ORF">NQ314_017000</name>
</gene>
<dbReference type="Proteomes" id="UP001162156">
    <property type="component" value="Unassembled WGS sequence"/>
</dbReference>
<protein>
    <recommendedName>
        <fullName evidence="3">HTH psq-type domain-containing protein</fullName>
    </recommendedName>
</protein>
<evidence type="ECO:0000313" key="5">
    <source>
        <dbReference type="Proteomes" id="UP001162156"/>
    </source>
</evidence>
<dbReference type="InterPro" id="IPR007889">
    <property type="entry name" value="HTH_Psq"/>
</dbReference>